<evidence type="ECO:0000313" key="3">
    <source>
        <dbReference type="Proteomes" id="UP000007962"/>
    </source>
</evidence>
<dbReference type="KEGG" id="bcv:Bcav_1567"/>
<dbReference type="Pfam" id="PF00583">
    <property type="entry name" value="Acetyltransf_1"/>
    <property type="match status" value="1"/>
</dbReference>
<proteinExistence type="predicted"/>
<accession>C5C3C4</accession>
<dbReference type="EMBL" id="CP001618">
    <property type="protein sequence ID" value="ACQ79823.1"/>
    <property type="molecule type" value="Genomic_DNA"/>
</dbReference>
<dbReference type="Proteomes" id="UP000007962">
    <property type="component" value="Chromosome"/>
</dbReference>
<dbReference type="GO" id="GO:0016747">
    <property type="term" value="F:acyltransferase activity, transferring groups other than amino-acyl groups"/>
    <property type="evidence" value="ECO:0007669"/>
    <property type="project" value="InterPro"/>
</dbReference>
<name>C5C3C4_BEUC1</name>
<feature type="domain" description="N-acetyltransferase" evidence="1">
    <location>
        <begin position="6"/>
        <end position="194"/>
    </location>
</feature>
<dbReference type="PROSITE" id="PS51186">
    <property type="entry name" value="GNAT"/>
    <property type="match status" value="1"/>
</dbReference>
<dbReference type="CDD" id="cd04301">
    <property type="entry name" value="NAT_SF"/>
    <property type="match status" value="1"/>
</dbReference>
<dbReference type="HOGENOM" id="CLU_105867_0_0_11"/>
<dbReference type="RefSeq" id="WP_015882063.1">
    <property type="nucleotide sequence ID" value="NC_012669.1"/>
</dbReference>
<keyword evidence="2" id="KW-0808">Transferase</keyword>
<dbReference type="AlphaFoldDB" id="C5C3C4"/>
<dbReference type="Gene3D" id="3.40.630.30">
    <property type="match status" value="1"/>
</dbReference>
<dbReference type="STRING" id="471853.Bcav_1567"/>
<sequence>MEPRLIEVHPATPERFDDVAAVLAPRSPDVPTCWCLSMRLPNAENHALRGADRGARLRRYAEEGTPPGVVAYVDGEPAGWCSIAPRSSHHRLTHSRTIPTVDDVPVWSIVCLVVRPRFRRRGLARHLLDGAVDYARSRGAPVVEAYPVDPGERRLSSAFAYMGTMSLFEAAGFVRVAETSARAGGAPRWLVRLDLSASAG</sequence>
<dbReference type="eggNOG" id="COG1247">
    <property type="taxonomic scope" value="Bacteria"/>
</dbReference>
<evidence type="ECO:0000313" key="2">
    <source>
        <dbReference type="EMBL" id="ACQ79823.1"/>
    </source>
</evidence>
<evidence type="ECO:0000259" key="1">
    <source>
        <dbReference type="PROSITE" id="PS51186"/>
    </source>
</evidence>
<keyword evidence="3" id="KW-1185">Reference proteome</keyword>
<organism evidence="2 3">
    <name type="scientific">Beutenbergia cavernae (strain ATCC BAA-8 / DSM 12333 / CCUG 43141 / JCM 11478 / NBRC 16432 / NCIMB 13614 / HKI 0122)</name>
    <dbReference type="NCBI Taxonomy" id="471853"/>
    <lineage>
        <taxon>Bacteria</taxon>
        <taxon>Bacillati</taxon>
        <taxon>Actinomycetota</taxon>
        <taxon>Actinomycetes</taxon>
        <taxon>Micrococcales</taxon>
        <taxon>Beutenbergiaceae</taxon>
        <taxon>Beutenbergia</taxon>
    </lineage>
</organism>
<protein>
    <submittedName>
        <fullName evidence="2">GCN5-related protein N-acetyltransferase</fullName>
    </submittedName>
</protein>
<dbReference type="InterPro" id="IPR000182">
    <property type="entry name" value="GNAT_dom"/>
</dbReference>
<reference evidence="2 3" key="1">
    <citation type="journal article" date="2009" name="Stand. Genomic Sci.">
        <title>Complete genome sequence of Beutenbergia cavernae type strain (HKI 0122).</title>
        <authorList>
            <person name="Land M."/>
            <person name="Pukall R."/>
            <person name="Abt B."/>
            <person name="Goker M."/>
            <person name="Rohde M."/>
            <person name="Glavina Del Rio T."/>
            <person name="Tice H."/>
            <person name="Copeland A."/>
            <person name="Cheng J.F."/>
            <person name="Lucas S."/>
            <person name="Chen F."/>
            <person name="Nolan M."/>
            <person name="Bruce D."/>
            <person name="Goodwin L."/>
            <person name="Pitluck S."/>
            <person name="Ivanova N."/>
            <person name="Mavromatis K."/>
            <person name="Ovchinnikova G."/>
            <person name="Pati A."/>
            <person name="Chen A."/>
            <person name="Palaniappan K."/>
            <person name="Hauser L."/>
            <person name="Chang Y.J."/>
            <person name="Jefferies C.C."/>
            <person name="Saunders E."/>
            <person name="Brettin T."/>
            <person name="Detter J.C."/>
            <person name="Han C."/>
            <person name="Chain P."/>
            <person name="Bristow J."/>
            <person name="Eisen J.A."/>
            <person name="Markowitz V."/>
            <person name="Hugenholtz P."/>
            <person name="Kyrpides N.C."/>
            <person name="Klenk H.P."/>
            <person name="Lapidus A."/>
        </authorList>
    </citation>
    <scope>NUCLEOTIDE SEQUENCE [LARGE SCALE GENOMIC DNA]</scope>
    <source>
        <strain evidence="3">ATCC BAA-8 / DSM 12333 / NBRC 16432</strain>
    </source>
</reference>
<dbReference type="InterPro" id="IPR016181">
    <property type="entry name" value="Acyl_CoA_acyltransferase"/>
</dbReference>
<gene>
    <name evidence="2" type="ordered locus">Bcav_1567</name>
</gene>
<dbReference type="SUPFAM" id="SSF55729">
    <property type="entry name" value="Acyl-CoA N-acyltransferases (Nat)"/>
    <property type="match status" value="1"/>
</dbReference>